<dbReference type="InterPro" id="IPR031309">
    <property type="entry name" value="Ribosomal_uL5_C"/>
</dbReference>
<dbReference type="PIRSF" id="PIRSF002161">
    <property type="entry name" value="Ribosomal_L5"/>
    <property type="match status" value="1"/>
</dbReference>
<keyword evidence="3 5" id="KW-0687">Ribonucleoprotein</keyword>
<feature type="domain" description="Large ribosomal subunit protein uL5 N-terminal" evidence="7">
    <location>
        <begin position="28"/>
        <end position="84"/>
    </location>
</feature>
<dbReference type="InterPro" id="IPR020930">
    <property type="entry name" value="Ribosomal_uL5_bac-type"/>
</dbReference>
<dbReference type="InterPro" id="IPR022803">
    <property type="entry name" value="Ribosomal_uL5_dom_sf"/>
</dbReference>
<dbReference type="FunFam" id="3.30.1440.10:FF:000001">
    <property type="entry name" value="50S ribosomal protein L5"/>
    <property type="match status" value="1"/>
</dbReference>
<protein>
    <recommendedName>
        <fullName evidence="4 5">Large ribosomal subunit protein uL5</fullName>
    </recommendedName>
</protein>
<keyword evidence="2 5" id="KW-0689">Ribosomal protein</keyword>
<dbReference type="EMBL" id="MFJV01000001">
    <property type="protein sequence ID" value="OGG24292.1"/>
    <property type="molecule type" value="Genomic_DNA"/>
</dbReference>
<dbReference type="GO" id="GO:1990904">
    <property type="term" value="C:ribonucleoprotein complex"/>
    <property type="evidence" value="ECO:0007669"/>
    <property type="project" value="UniProtKB-KW"/>
</dbReference>
<dbReference type="PANTHER" id="PTHR11994">
    <property type="entry name" value="60S RIBOSOMAL PROTEIN L11-RELATED"/>
    <property type="match status" value="1"/>
</dbReference>
<dbReference type="GO" id="GO:0000049">
    <property type="term" value="F:tRNA binding"/>
    <property type="evidence" value="ECO:0007669"/>
    <property type="project" value="UniProtKB-UniRule"/>
</dbReference>
<name>A0A1F6AII8_9BACT</name>
<dbReference type="GO" id="GO:0005840">
    <property type="term" value="C:ribosome"/>
    <property type="evidence" value="ECO:0007669"/>
    <property type="project" value="UniProtKB-KW"/>
</dbReference>
<dbReference type="Proteomes" id="UP000178759">
    <property type="component" value="Unassembled WGS sequence"/>
</dbReference>
<dbReference type="Pfam" id="PF00281">
    <property type="entry name" value="Ribosomal_L5"/>
    <property type="match status" value="1"/>
</dbReference>
<dbReference type="NCBIfam" id="NF000585">
    <property type="entry name" value="PRK00010.1"/>
    <property type="match status" value="1"/>
</dbReference>
<comment type="function">
    <text evidence="5">This is 1 of the proteins that bind and probably mediate the attachment of the 5S RNA into the large ribosomal subunit, where it forms part of the central protuberance. In the 70S ribosome it contacts protein S13 of the 30S subunit (bridge B1b), connecting the 2 subunits; this bridge is implicated in subunit movement. Contacts the P site tRNA; the 5S rRNA and some of its associated proteins might help stabilize positioning of ribosome-bound tRNAs.</text>
</comment>
<dbReference type="InterPro" id="IPR031310">
    <property type="entry name" value="Ribosomal_uL5_N"/>
</dbReference>
<proteinExistence type="inferred from homology"/>
<organism evidence="9 10">
    <name type="scientific">Candidatus Gottesmanbacteria bacterium RIFCSPLOWO2_01_FULL_43_11b</name>
    <dbReference type="NCBI Taxonomy" id="1798392"/>
    <lineage>
        <taxon>Bacteria</taxon>
        <taxon>Candidatus Gottesmaniibacteriota</taxon>
    </lineage>
</organism>
<dbReference type="AlphaFoldDB" id="A0A1F6AII8"/>
<evidence type="ECO:0000256" key="6">
    <source>
        <dbReference type="RuleBase" id="RU003930"/>
    </source>
</evidence>
<accession>A0A1F6AII8</accession>
<evidence type="ECO:0000259" key="7">
    <source>
        <dbReference type="Pfam" id="PF00281"/>
    </source>
</evidence>
<dbReference type="GO" id="GO:0019843">
    <property type="term" value="F:rRNA binding"/>
    <property type="evidence" value="ECO:0007669"/>
    <property type="project" value="UniProtKB-UniRule"/>
</dbReference>
<dbReference type="InterPro" id="IPR002132">
    <property type="entry name" value="Ribosomal_uL5"/>
</dbReference>
<dbReference type="Gene3D" id="3.30.1440.10">
    <property type="match status" value="1"/>
</dbReference>
<evidence type="ECO:0000313" key="9">
    <source>
        <dbReference type="EMBL" id="OGG24292.1"/>
    </source>
</evidence>
<evidence type="ECO:0000313" key="10">
    <source>
        <dbReference type="Proteomes" id="UP000178759"/>
    </source>
</evidence>
<evidence type="ECO:0000256" key="1">
    <source>
        <dbReference type="ARBA" id="ARBA00008553"/>
    </source>
</evidence>
<evidence type="ECO:0000259" key="8">
    <source>
        <dbReference type="Pfam" id="PF00673"/>
    </source>
</evidence>
<evidence type="ECO:0000256" key="2">
    <source>
        <dbReference type="ARBA" id="ARBA00022980"/>
    </source>
</evidence>
<evidence type="ECO:0000256" key="3">
    <source>
        <dbReference type="ARBA" id="ARBA00023274"/>
    </source>
</evidence>
<sequence>MQSKNMTLLEKYKKEVVPSLMKELKISNPMAVPKLVKIVVNCGLGEALRDKKALEGMSTQLTIITGQKPKVTRAKRAISTFKLRAGDPIGLKVTIRGHRMYDFLTKLVAIVLPRVRDFRGVPLKSFDGKGNYTIGFSESTIFPELEYKNIDKSRGFEIVCVTSSNDDKGAKRLLELLGMPFEKGDHGKNI</sequence>
<dbReference type="GO" id="GO:0006412">
    <property type="term" value="P:translation"/>
    <property type="evidence" value="ECO:0007669"/>
    <property type="project" value="UniProtKB-UniRule"/>
</dbReference>
<keyword evidence="5" id="KW-0699">rRNA-binding</keyword>
<dbReference type="HAMAP" id="MF_01333_B">
    <property type="entry name" value="Ribosomal_uL5_B"/>
    <property type="match status" value="1"/>
</dbReference>
<dbReference type="Pfam" id="PF00673">
    <property type="entry name" value="Ribosomal_L5_C"/>
    <property type="match status" value="1"/>
</dbReference>
<reference evidence="9 10" key="1">
    <citation type="journal article" date="2016" name="Nat. Commun.">
        <title>Thousands of microbial genomes shed light on interconnected biogeochemical processes in an aquifer system.</title>
        <authorList>
            <person name="Anantharaman K."/>
            <person name="Brown C.T."/>
            <person name="Hug L.A."/>
            <person name="Sharon I."/>
            <person name="Castelle C.J."/>
            <person name="Probst A.J."/>
            <person name="Thomas B.C."/>
            <person name="Singh A."/>
            <person name="Wilkins M.J."/>
            <person name="Karaoz U."/>
            <person name="Brodie E.L."/>
            <person name="Williams K.H."/>
            <person name="Hubbard S.S."/>
            <person name="Banfield J.F."/>
        </authorList>
    </citation>
    <scope>NUCLEOTIDE SEQUENCE [LARGE SCALE GENOMIC DNA]</scope>
</reference>
<evidence type="ECO:0000256" key="4">
    <source>
        <dbReference type="ARBA" id="ARBA00035245"/>
    </source>
</evidence>
<comment type="subunit">
    <text evidence="5">Part of the 50S ribosomal subunit; part of the 5S rRNA/L5/L18/L25 subcomplex. Contacts the 5S rRNA and the P site tRNA. Forms a bridge to the 30S subunit in the 70S ribosome.</text>
</comment>
<gene>
    <name evidence="5" type="primary">rplE</name>
    <name evidence="9" type="ORF">A3A79_03850</name>
</gene>
<keyword evidence="5" id="KW-0820">tRNA-binding</keyword>
<dbReference type="STRING" id="1798392.A3A79_03850"/>
<comment type="similarity">
    <text evidence="1 5 6">Belongs to the universal ribosomal protein uL5 family.</text>
</comment>
<evidence type="ECO:0000256" key="5">
    <source>
        <dbReference type="HAMAP-Rule" id="MF_01333"/>
    </source>
</evidence>
<dbReference type="GO" id="GO:0003735">
    <property type="term" value="F:structural constituent of ribosome"/>
    <property type="evidence" value="ECO:0007669"/>
    <property type="project" value="InterPro"/>
</dbReference>
<dbReference type="SUPFAM" id="SSF55282">
    <property type="entry name" value="RL5-like"/>
    <property type="match status" value="1"/>
</dbReference>
<keyword evidence="5" id="KW-0694">RNA-binding</keyword>
<feature type="domain" description="Large ribosomal subunit protein uL5 C-terminal" evidence="8">
    <location>
        <begin position="88"/>
        <end position="181"/>
    </location>
</feature>
<comment type="caution">
    <text evidence="9">The sequence shown here is derived from an EMBL/GenBank/DDBJ whole genome shotgun (WGS) entry which is preliminary data.</text>
</comment>